<protein>
    <submittedName>
        <fullName evidence="1">Uncharacterized protein</fullName>
    </submittedName>
</protein>
<gene>
    <name evidence="1" type="ORF">NIASO_09600</name>
</gene>
<proteinExistence type="predicted"/>
<reference evidence="1 2" key="1">
    <citation type="submission" date="2013-12" db="EMBL/GenBank/DDBJ databases">
        <authorList>
            <consortium name="DOE Joint Genome Institute"/>
            <person name="Eisen J."/>
            <person name="Huntemann M."/>
            <person name="Han J."/>
            <person name="Chen A."/>
            <person name="Kyrpides N."/>
            <person name="Mavromatis K."/>
            <person name="Markowitz V."/>
            <person name="Palaniappan K."/>
            <person name="Ivanova N."/>
            <person name="Schaumberg A."/>
            <person name="Pati A."/>
            <person name="Liolios K."/>
            <person name="Nordberg H.P."/>
            <person name="Cantor M.N."/>
            <person name="Hua S.X."/>
            <person name="Woyke T."/>
        </authorList>
    </citation>
    <scope>NUCLEOTIDE SEQUENCE [LARGE SCALE GENOMIC DNA]</scope>
    <source>
        <strain evidence="2">DSM 19437</strain>
    </source>
</reference>
<evidence type="ECO:0000313" key="1">
    <source>
        <dbReference type="EMBL" id="AHF15340.1"/>
    </source>
</evidence>
<dbReference type="STRING" id="929713.NIASO_09600"/>
<accession>W0EWZ0</accession>
<dbReference type="HOGENOM" id="CLU_123905_0_0_10"/>
<dbReference type="AlphaFoldDB" id="W0EWZ0"/>
<keyword evidence="2" id="KW-1185">Reference proteome</keyword>
<organism evidence="1 2">
    <name type="scientific">Niabella soli DSM 19437</name>
    <dbReference type="NCBI Taxonomy" id="929713"/>
    <lineage>
        <taxon>Bacteria</taxon>
        <taxon>Pseudomonadati</taxon>
        <taxon>Bacteroidota</taxon>
        <taxon>Chitinophagia</taxon>
        <taxon>Chitinophagales</taxon>
        <taxon>Chitinophagaceae</taxon>
        <taxon>Niabella</taxon>
    </lineage>
</organism>
<evidence type="ECO:0000313" key="2">
    <source>
        <dbReference type="Proteomes" id="UP000003586"/>
    </source>
</evidence>
<name>W0EWZ0_9BACT</name>
<dbReference type="KEGG" id="nso:NIASO_09600"/>
<dbReference type="EMBL" id="CP007035">
    <property type="protein sequence ID" value="AHF15340.1"/>
    <property type="molecule type" value="Genomic_DNA"/>
</dbReference>
<sequence length="167" mass="18558">MIMKHILQFAFILVTIGAIGTGCSNTKQSTSSVVPRTDFKGTWRVTNTSIEGTDTKNLKIQAFDDVSLDCFMNSEWTLPNNGYGSYTITSGNCSSGPRQILWSTRNVNGGTNFNFKRVDGLKKNQSKGVEQGYSLQVISSDKDHFVAQSPVSFEGKTIYIVYNFERK</sequence>
<dbReference type="PROSITE" id="PS51257">
    <property type="entry name" value="PROKAR_LIPOPROTEIN"/>
    <property type="match status" value="1"/>
</dbReference>
<dbReference type="Proteomes" id="UP000003586">
    <property type="component" value="Chromosome"/>
</dbReference>